<feature type="region of interest" description="Disordered" evidence="3">
    <location>
        <begin position="286"/>
        <end position="318"/>
    </location>
</feature>
<feature type="domain" description="Caspase family p20" evidence="5">
    <location>
        <begin position="17"/>
        <end position="145"/>
    </location>
</feature>
<organism evidence="6 7">
    <name type="scientific">Oopsacas minuta</name>
    <dbReference type="NCBI Taxonomy" id="111878"/>
    <lineage>
        <taxon>Eukaryota</taxon>
        <taxon>Metazoa</taxon>
        <taxon>Porifera</taxon>
        <taxon>Hexactinellida</taxon>
        <taxon>Hexasterophora</taxon>
        <taxon>Lyssacinosida</taxon>
        <taxon>Leucopsacidae</taxon>
        <taxon>Oopsacas</taxon>
    </lineage>
</organism>
<dbReference type="InterPro" id="IPR002138">
    <property type="entry name" value="Pept_C14_p10"/>
</dbReference>
<reference evidence="6 7" key="1">
    <citation type="journal article" date="2023" name="BMC Biol.">
        <title>The compact genome of the sponge Oopsacas minuta (Hexactinellida) is lacking key metazoan core genes.</title>
        <authorList>
            <person name="Santini S."/>
            <person name="Schenkelaars Q."/>
            <person name="Jourda C."/>
            <person name="Duchesne M."/>
            <person name="Belahbib H."/>
            <person name="Rocher C."/>
            <person name="Selva M."/>
            <person name="Riesgo A."/>
            <person name="Vervoort M."/>
            <person name="Leys S.P."/>
            <person name="Kodjabachian L."/>
            <person name="Le Bivic A."/>
            <person name="Borchiellini C."/>
            <person name="Claverie J.M."/>
            <person name="Renard E."/>
        </authorList>
    </citation>
    <scope>NUCLEOTIDE SEQUENCE [LARGE SCALE GENOMIC DNA]</scope>
    <source>
        <strain evidence="6">SPO-2</strain>
    </source>
</reference>
<dbReference type="InterPro" id="IPR029030">
    <property type="entry name" value="Caspase-like_dom_sf"/>
</dbReference>
<dbReference type="InterPro" id="IPR001309">
    <property type="entry name" value="Pept_C14_p20"/>
</dbReference>
<evidence type="ECO:0000313" key="6">
    <source>
        <dbReference type="EMBL" id="KAI6656970.1"/>
    </source>
</evidence>
<dbReference type="Gene3D" id="3.40.50.1460">
    <property type="match status" value="1"/>
</dbReference>
<dbReference type="GO" id="GO:0097169">
    <property type="term" value="C:AIM2 inflammasome complex"/>
    <property type="evidence" value="ECO:0007669"/>
    <property type="project" value="TreeGrafter"/>
</dbReference>
<evidence type="ECO:0000256" key="1">
    <source>
        <dbReference type="ARBA" id="ARBA00010134"/>
    </source>
</evidence>
<name>A0AAV7K7L2_9METZ</name>
<dbReference type="SUPFAM" id="SSF52129">
    <property type="entry name" value="Caspase-like"/>
    <property type="match status" value="1"/>
</dbReference>
<feature type="compositionally biased region" description="Basic residues" evidence="3">
    <location>
        <begin position="286"/>
        <end position="298"/>
    </location>
</feature>
<gene>
    <name evidence="6" type="ORF">LOD99_16271</name>
</gene>
<dbReference type="PANTHER" id="PTHR47901">
    <property type="entry name" value="CASPASE RECRUITMENT DOMAIN-CONTAINING PROTEIN 18"/>
    <property type="match status" value="1"/>
</dbReference>
<dbReference type="InterPro" id="IPR015917">
    <property type="entry name" value="Pept_C14A"/>
</dbReference>
<dbReference type="InterPro" id="IPR011600">
    <property type="entry name" value="Pept_C14_caspase"/>
</dbReference>
<dbReference type="SMART" id="SM00115">
    <property type="entry name" value="CASc"/>
    <property type="match status" value="1"/>
</dbReference>
<dbReference type="GO" id="GO:0006508">
    <property type="term" value="P:proteolysis"/>
    <property type="evidence" value="ECO:0007669"/>
    <property type="project" value="InterPro"/>
</dbReference>
<dbReference type="GO" id="GO:0072559">
    <property type="term" value="C:NLRP3 inflammasome complex"/>
    <property type="evidence" value="ECO:0007669"/>
    <property type="project" value="TreeGrafter"/>
</dbReference>
<evidence type="ECO:0000259" key="5">
    <source>
        <dbReference type="PROSITE" id="PS50208"/>
    </source>
</evidence>
<feature type="domain" description="Caspase family p10" evidence="4">
    <location>
        <begin position="175"/>
        <end position="235"/>
    </location>
</feature>
<dbReference type="PROSITE" id="PS50207">
    <property type="entry name" value="CASPASE_P10"/>
    <property type="match status" value="1"/>
</dbReference>
<comment type="similarity">
    <text evidence="1 2">Belongs to the peptidase C14A family.</text>
</comment>
<protein>
    <submittedName>
        <fullName evidence="6">Caspase-9-like isoform X3</fullName>
    </submittedName>
</protein>
<keyword evidence="7" id="KW-1185">Reference proteome</keyword>
<evidence type="ECO:0000259" key="4">
    <source>
        <dbReference type="PROSITE" id="PS50207"/>
    </source>
</evidence>
<dbReference type="PRINTS" id="PR00376">
    <property type="entry name" value="IL1BCENZYME"/>
</dbReference>
<evidence type="ECO:0000313" key="7">
    <source>
        <dbReference type="Proteomes" id="UP001165289"/>
    </source>
</evidence>
<dbReference type="InterPro" id="IPR002398">
    <property type="entry name" value="Pept_C14"/>
</dbReference>
<evidence type="ECO:0000256" key="2">
    <source>
        <dbReference type="RuleBase" id="RU003971"/>
    </source>
</evidence>
<dbReference type="PROSITE" id="PS50208">
    <property type="entry name" value="CASPASE_P20"/>
    <property type="match status" value="1"/>
</dbReference>
<dbReference type="Pfam" id="PF00656">
    <property type="entry name" value="Peptidase_C14"/>
    <property type="match status" value="1"/>
</dbReference>
<accession>A0AAV7K7L2</accession>
<sequence length="656" mass="73443">MATPTTSHCYKIGTEYPCGYGIIIVNTFENSDYERRGAEVEKEDLRSLFKNLRLKLILYTNLSAKEIIQNLTDISKNNDLFDHSVLVVAISSHGSATGLYGAEIPGEESNLVSHKEISSIFSSGNCSLLVGKPKVFIFNACRRYADNVDDESSDRQFGVSFSQEQIFTDEQCLKESKRGTLNSDIFNIYSCLEGFVSLRSSKRGSLFISTLCEVWKEFGNSKSLADIVTHVNRRLIERCAVSNDENEGCDWSQCCFCDSTLTSELRLGRSNEESIEIDSRPYLRKKGKEGQRCQKRNSFRNDKYDKHHGNRRTVKPSSKDVIKIQSQFNSLPSEEAEIQETELQSLSIHSKQEIEILSPSDSTMLPQIKNPPAFNPPVDLISKPPPMDILPASKCTEFLLCGTAFDEVNTVFIADGVNARVWCCDVTHDSFPGFIYDPIFDAQIPYAVVADDNFIIVTCGTTLLAFDAGTFVKVEKYENKLGNFSGIDINWNKVYAASNFLTFAIYTGSYSLDMKEIPMCLDGSNLKHDLHLLDLKVSLSSIILLFNNTTNPLCVFNKEGIFLNVILQTPVVCSYRFFTMDHFNGTILLGEETGGHILIIDLDKQVWTKYAYPQLIGHKLGGLSLLAPNLLFVAVNTDKIPGDLSKQCLMLNLEIS</sequence>
<dbReference type="AlphaFoldDB" id="A0AAV7K7L2"/>
<dbReference type="SUPFAM" id="SSF101898">
    <property type="entry name" value="NHL repeat"/>
    <property type="match status" value="1"/>
</dbReference>
<dbReference type="EMBL" id="JAKMXF010000133">
    <property type="protein sequence ID" value="KAI6656970.1"/>
    <property type="molecule type" value="Genomic_DNA"/>
</dbReference>
<proteinExistence type="inferred from homology"/>
<dbReference type="GO" id="GO:0004197">
    <property type="term" value="F:cysteine-type endopeptidase activity"/>
    <property type="evidence" value="ECO:0007669"/>
    <property type="project" value="InterPro"/>
</dbReference>
<dbReference type="PANTHER" id="PTHR47901:SF3">
    <property type="entry name" value="CASPASE-1"/>
    <property type="match status" value="1"/>
</dbReference>
<dbReference type="Proteomes" id="UP001165289">
    <property type="component" value="Unassembled WGS sequence"/>
</dbReference>
<evidence type="ECO:0000256" key="3">
    <source>
        <dbReference type="SAM" id="MobiDB-lite"/>
    </source>
</evidence>
<comment type="caution">
    <text evidence="6">The sequence shown here is derived from an EMBL/GenBank/DDBJ whole genome shotgun (WGS) entry which is preliminary data.</text>
</comment>
<dbReference type="GO" id="GO:0072557">
    <property type="term" value="C:IPAF inflammasome complex"/>
    <property type="evidence" value="ECO:0007669"/>
    <property type="project" value="TreeGrafter"/>
</dbReference>